<gene>
    <name evidence="2" type="ORF">OsJ_30862</name>
</gene>
<accession>A0A8J8Y0A6</accession>
<dbReference type="AlphaFoldDB" id="A0A8J8Y0A6"/>
<reference evidence="2" key="1">
    <citation type="journal article" date="2005" name="PLoS Biol.">
        <title>The genomes of Oryza sativa: a history of duplications.</title>
        <authorList>
            <person name="Yu J."/>
            <person name="Wang J."/>
            <person name="Lin W."/>
            <person name="Li S."/>
            <person name="Li H."/>
            <person name="Zhou J."/>
            <person name="Ni P."/>
            <person name="Dong W."/>
            <person name="Hu S."/>
            <person name="Zeng C."/>
            <person name="Zhang J."/>
            <person name="Zhang Y."/>
            <person name="Li R."/>
            <person name="Xu Z."/>
            <person name="Li S."/>
            <person name="Li X."/>
            <person name="Zheng H."/>
            <person name="Cong L."/>
            <person name="Lin L."/>
            <person name="Yin J."/>
            <person name="Geng J."/>
            <person name="Li G."/>
            <person name="Shi J."/>
            <person name="Liu J."/>
            <person name="Lv H."/>
            <person name="Li J."/>
            <person name="Wang J."/>
            <person name="Deng Y."/>
            <person name="Ran L."/>
            <person name="Shi X."/>
            <person name="Wang X."/>
            <person name="Wu Q."/>
            <person name="Li C."/>
            <person name="Ren X."/>
            <person name="Wang J."/>
            <person name="Wang X."/>
            <person name="Li D."/>
            <person name="Liu D."/>
            <person name="Zhang X."/>
            <person name="Ji Z."/>
            <person name="Zhao W."/>
            <person name="Sun Y."/>
            <person name="Zhang Z."/>
            <person name="Bao J."/>
            <person name="Han Y."/>
            <person name="Dong L."/>
            <person name="Ji J."/>
            <person name="Chen P."/>
            <person name="Wu S."/>
            <person name="Liu J."/>
            <person name="Xiao Y."/>
            <person name="Bu D."/>
            <person name="Tan J."/>
            <person name="Yang L."/>
            <person name="Ye C."/>
            <person name="Zhang J."/>
            <person name="Xu J."/>
            <person name="Zhou Y."/>
            <person name="Yu Y."/>
            <person name="Zhang B."/>
            <person name="Zhuang S."/>
            <person name="Wei H."/>
            <person name="Liu B."/>
            <person name="Lei M."/>
            <person name="Yu H."/>
            <person name="Li Y."/>
            <person name="Xu H."/>
            <person name="Wei S."/>
            <person name="He X."/>
            <person name="Fang L."/>
            <person name="Zhang Z."/>
            <person name="Zhang Y."/>
            <person name="Huang X."/>
            <person name="Su Z."/>
            <person name="Tong W."/>
            <person name="Li J."/>
            <person name="Tong Z."/>
            <person name="Li S."/>
            <person name="Ye J."/>
            <person name="Wang L."/>
            <person name="Fang L."/>
            <person name="Lei T."/>
            <person name="Chen C."/>
            <person name="Chen H."/>
            <person name="Xu Z."/>
            <person name="Li H."/>
            <person name="Huang H."/>
            <person name="Zhang F."/>
            <person name="Xu H."/>
            <person name="Li N."/>
            <person name="Zhao C."/>
            <person name="Li S."/>
            <person name="Dong L."/>
            <person name="Huang Y."/>
            <person name="Li L."/>
            <person name="Xi Y."/>
            <person name="Qi Q."/>
            <person name="Li W."/>
            <person name="Zhang B."/>
            <person name="Hu W."/>
            <person name="Zhang Y."/>
            <person name="Tian X."/>
            <person name="Jiao Y."/>
            <person name="Liang X."/>
            <person name="Jin J."/>
            <person name="Gao L."/>
            <person name="Zheng W."/>
            <person name="Hao B."/>
            <person name="Liu S."/>
            <person name="Wang W."/>
            <person name="Yuan L."/>
            <person name="Cao M."/>
            <person name="McDermott J."/>
            <person name="Samudrala R."/>
            <person name="Wang J."/>
            <person name="Wong G.K."/>
            <person name="Yang H."/>
        </authorList>
    </citation>
    <scope>NUCLEOTIDE SEQUENCE [LARGE SCALE GENOMIC DNA]</scope>
</reference>
<name>A0A8J8Y0A6_ORYSJ</name>
<proteinExistence type="predicted"/>
<evidence type="ECO:0000313" key="2">
    <source>
        <dbReference type="EMBL" id="EAZ15447.1"/>
    </source>
</evidence>
<dbReference type="Proteomes" id="UP000007752">
    <property type="component" value="Chromosome 10"/>
</dbReference>
<protein>
    <submittedName>
        <fullName evidence="2">Uncharacterized protein</fullName>
    </submittedName>
</protein>
<organism evidence="2">
    <name type="scientific">Oryza sativa subsp. japonica</name>
    <name type="common">Rice</name>
    <dbReference type="NCBI Taxonomy" id="39947"/>
    <lineage>
        <taxon>Eukaryota</taxon>
        <taxon>Viridiplantae</taxon>
        <taxon>Streptophyta</taxon>
        <taxon>Embryophyta</taxon>
        <taxon>Tracheophyta</taxon>
        <taxon>Spermatophyta</taxon>
        <taxon>Magnoliopsida</taxon>
        <taxon>Liliopsida</taxon>
        <taxon>Poales</taxon>
        <taxon>Poaceae</taxon>
        <taxon>BOP clade</taxon>
        <taxon>Oryzoideae</taxon>
        <taxon>Oryzeae</taxon>
        <taxon>Oryzinae</taxon>
        <taxon>Oryza</taxon>
        <taxon>Oryza sativa</taxon>
    </lineage>
</organism>
<reference evidence="2" key="2">
    <citation type="submission" date="2008-12" db="EMBL/GenBank/DDBJ databases">
        <title>Improved gene annotation of the rice (Oryza sativa) genomes.</title>
        <authorList>
            <person name="Wang J."/>
            <person name="Li R."/>
            <person name="Fan W."/>
            <person name="Huang Q."/>
            <person name="Zhang J."/>
            <person name="Zhou Y."/>
            <person name="Hu Y."/>
            <person name="Zi S."/>
            <person name="Li J."/>
            <person name="Ni P."/>
            <person name="Zheng H."/>
            <person name="Zhang Y."/>
            <person name="Zhao M."/>
            <person name="Hao Q."/>
            <person name="McDermott J."/>
            <person name="Samudrala R."/>
            <person name="Kristiansen K."/>
            <person name="Wong G.K.-S."/>
        </authorList>
    </citation>
    <scope>NUCLEOTIDE SEQUENCE</scope>
</reference>
<feature type="region of interest" description="Disordered" evidence="1">
    <location>
        <begin position="119"/>
        <end position="144"/>
    </location>
</feature>
<sequence length="144" mass="15637">MSPSSMFAPVLVLPFRSPCSPLPPSHWRPRRGLRQNGSTRWRWRQWWWLEATRRANSSTAVGGSMAVGRLLPRSRSPCAPAPALSAFTVTFFEITRRAAMSGREAVVLERGTVMSCARTLASSSRDNSVGGPGAGSTNDTYAVG</sequence>
<evidence type="ECO:0000256" key="1">
    <source>
        <dbReference type="SAM" id="MobiDB-lite"/>
    </source>
</evidence>
<dbReference type="EMBL" id="CM000147">
    <property type="protein sequence ID" value="EAZ15447.1"/>
    <property type="molecule type" value="Genomic_DNA"/>
</dbReference>
<feature type="compositionally biased region" description="Polar residues" evidence="1">
    <location>
        <begin position="135"/>
        <end position="144"/>
    </location>
</feature>